<comment type="caution">
    <text evidence="2">The sequence shown here is derived from an EMBL/GenBank/DDBJ whole genome shotgun (WGS) entry which is preliminary data.</text>
</comment>
<accession>A0A699ZIP0</accession>
<organism evidence="2 3">
    <name type="scientific">Haematococcus lacustris</name>
    <name type="common">Green alga</name>
    <name type="synonym">Haematococcus pluvialis</name>
    <dbReference type="NCBI Taxonomy" id="44745"/>
    <lineage>
        <taxon>Eukaryota</taxon>
        <taxon>Viridiplantae</taxon>
        <taxon>Chlorophyta</taxon>
        <taxon>core chlorophytes</taxon>
        <taxon>Chlorophyceae</taxon>
        <taxon>CS clade</taxon>
        <taxon>Chlamydomonadales</taxon>
        <taxon>Haematococcaceae</taxon>
        <taxon>Haematococcus</taxon>
    </lineage>
</organism>
<name>A0A699ZIP0_HAELA</name>
<evidence type="ECO:0000256" key="1">
    <source>
        <dbReference type="SAM" id="MobiDB-lite"/>
    </source>
</evidence>
<feature type="region of interest" description="Disordered" evidence="1">
    <location>
        <begin position="1"/>
        <end position="22"/>
    </location>
</feature>
<dbReference type="EMBL" id="BLLF01001916">
    <property type="protein sequence ID" value="GFH21845.1"/>
    <property type="molecule type" value="Genomic_DNA"/>
</dbReference>
<evidence type="ECO:0000313" key="2">
    <source>
        <dbReference type="EMBL" id="GFH21845.1"/>
    </source>
</evidence>
<dbReference type="Proteomes" id="UP000485058">
    <property type="component" value="Unassembled WGS sequence"/>
</dbReference>
<protein>
    <submittedName>
        <fullName evidence="2">Uncharacterized protein</fullName>
    </submittedName>
</protein>
<dbReference type="AlphaFoldDB" id="A0A699ZIP0"/>
<reference evidence="2 3" key="1">
    <citation type="submission" date="2020-02" db="EMBL/GenBank/DDBJ databases">
        <title>Draft genome sequence of Haematococcus lacustris strain NIES-144.</title>
        <authorList>
            <person name="Morimoto D."/>
            <person name="Nakagawa S."/>
            <person name="Yoshida T."/>
            <person name="Sawayama S."/>
        </authorList>
    </citation>
    <scope>NUCLEOTIDE SEQUENCE [LARGE SCALE GENOMIC DNA]</scope>
    <source>
        <strain evidence="2 3">NIES-144</strain>
    </source>
</reference>
<gene>
    <name evidence="2" type="ORF">HaLaN_19219</name>
</gene>
<keyword evidence="3" id="KW-1185">Reference proteome</keyword>
<evidence type="ECO:0000313" key="3">
    <source>
        <dbReference type="Proteomes" id="UP000485058"/>
    </source>
</evidence>
<sequence>MLSLHRTKDVNNGTRRKGYNMTSPASIEPLRLSLESASDVKNKCSKLAIAAVATQCARAYITLLATSRQCQEARGRRRRAW</sequence>
<proteinExistence type="predicted"/>